<reference evidence="1" key="2">
    <citation type="journal article" date="2021" name="PeerJ">
        <title>Extensive microbial diversity within the chicken gut microbiome revealed by metagenomics and culture.</title>
        <authorList>
            <person name="Gilroy R."/>
            <person name="Ravi A."/>
            <person name="Getino M."/>
            <person name="Pursley I."/>
            <person name="Horton D.L."/>
            <person name="Alikhan N.F."/>
            <person name="Baker D."/>
            <person name="Gharbi K."/>
            <person name="Hall N."/>
            <person name="Watson M."/>
            <person name="Adriaenssens E.M."/>
            <person name="Foster-Nyarko E."/>
            <person name="Jarju S."/>
            <person name="Secka A."/>
            <person name="Antonio M."/>
            <person name="Oren A."/>
            <person name="Chaudhuri R.R."/>
            <person name="La Ragione R."/>
            <person name="Hildebrand F."/>
            <person name="Pallen M.J."/>
        </authorList>
    </citation>
    <scope>NUCLEOTIDE SEQUENCE</scope>
    <source>
        <strain evidence="1">CHK195-12923</strain>
    </source>
</reference>
<comment type="caution">
    <text evidence="1">The sequence shown here is derived from an EMBL/GenBank/DDBJ whole genome shotgun (WGS) entry which is preliminary data.</text>
</comment>
<dbReference type="EMBL" id="DVNE01000046">
    <property type="protein sequence ID" value="HIU61968.1"/>
    <property type="molecule type" value="Genomic_DNA"/>
</dbReference>
<reference evidence="1" key="1">
    <citation type="submission" date="2020-10" db="EMBL/GenBank/DDBJ databases">
        <authorList>
            <person name="Gilroy R."/>
        </authorList>
    </citation>
    <scope>NUCLEOTIDE SEQUENCE</scope>
    <source>
        <strain evidence="1">CHK195-12923</strain>
    </source>
</reference>
<evidence type="ECO:0000313" key="2">
    <source>
        <dbReference type="Proteomes" id="UP000824110"/>
    </source>
</evidence>
<protein>
    <submittedName>
        <fullName evidence="1">Uncharacterized protein</fullName>
    </submittedName>
</protein>
<sequence length="177" mass="19913">METFKNIVEKNTLYEIYTDSSDSRRFDVGYIIGYNDDWALIERISPDGLHDGYRLTEIEAVIRLQYNTQYLGKIANLAAAKGTERKPLNLPESSLFVSVLEFISTNRFVCTLELIGERGYTESGFIEEIGVDTIRLAVVDSYGKPDGTMVTDLDDVSCVTFNSGDELNLAILNLFNK</sequence>
<dbReference type="AlphaFoldDB" id="A0A9D1MKX1"/>
<organism evidence="1 2">
    <name type="scientific">Candidatus Coproplasma excrementigallinarum</name>
    <dbReference type="NCBI Taxonomy" id="2840747"/>
    <lineage>
        <taxon>Bacteria</taxon>
        <taxon>Bacillati</taxon>
        <taxon>Bacillota</taxon>
        <taxon>Clostridia</taxon>
        <taxon>Eubacteriales</taxon>
        <taxon>Candidatus Coproplasma</taxon>
    </lineage>
</organism>
<proteinExistence type="predicted"/>
<dbReference type="Proteomes" id="UP000824110">
    <property type="component" value="Unassembled WGS sequence"/>
</dbReference>
<gene>
    <name evidence="1" type="ORF">IAB69_04910</name>
</gene>
<evidence type="ECO:0000313" key="1">
    <source>
        <dbReference type="EMBL" id="HIU61968.1"/>
    </source>
</evidence>
<accession>A0A9D1MKX1</accession>
<name>A0A9D1MKX1_9FIRM</name>